<dbReference type="InterPro" id="IPR050595">
    <property type="entry name" value="Bact_response_regulator"/>
</dbReference>
<dbReference type="PROSITE" id="PS50110">
    <property type="entry name" value="RESPONSE_REGULATORY"/>
    <property type="match status" value="1"/>
</dbReference>
<proteinExistence type="predicted"/>
<gene>
    <name evidence="4" type="ORF">KDK_29600</name>
</gene>
<keyword evidence="5" id="KW-1185">Reference proteome</keyword>
<evidence type="ECO:0000259" key="3">
    <source>
        <dbReference type="PROSITE" id="PS50110"/>
    </source>
</evidence>
<dbReference type="Proteomes" id="UP000287188">
    <property type="component" value="Unassembled WGS sequence"/>
</dbReference>
<organism evidence="4 5">
    <name type="scientific">Dictyobacter kobayashii</name>
    <dbReference type="NCBI Taxonomy" id="2014872"/>
    <lineage>
        <taxon>Bacteria</taxon>
        <taxon>Bacillati</taxon>
        <taxon>Chloroflexota</taxon>
        <taxon>Ktedonobacteria</taxon>
        <taxon>Ktedonobacterales</taxon>
        <taxon>Dictyobacteraceae</taxon>
        <taxon>Dictyobacter</taxon>
    </lineage>
</organism>
<reference evidence="5" key="1">
    <citation type="submission" date="2018-12" db="EMBL/GenBank/DDBJ databases">
        <title>Tengunoibacter tsumagoiensis gen. nov., sp. nov., Dictyobacter kobayashii sp. nov., D. alpinus sp. nov., and D. joshuensis sp. nov. and description of Dictyobacteraceae fam. nov. within the order Ktedonobacterales isolated from Tengu-no-mugimeshi.</title>
        <authorList>
            <person name="Wang C.M."/>
            <person name="Zheng Y."/>
            <person name="Sakai Y."/>
            <person name="Toyoda A."/>
            <person name="Minakuchi Y."/>
            <person name="Abe K."/>
            <person name="Yokota A."/>
            <person name="Yabe S."/>
        </authorList>
    </citation>
    <scope>NUCLEOTIDE SEQUENCE [LARGE SCALE GENOMIC DNA]</scope>
    <source>
        <strain evidence="5">Uno11</strain>
    </source>
</reference>
<dbReference type="RefSeq" id="WP_126550982.1">
    <property type="nucleotide sequence ID" value="NZ_BIFS01000001.1"/>
</dbReference>
<name>A0A402AJC8_9CHLR</name>
<dbReference type="AlphaFoldDB" id="A0A402AJC8"/>
<feature type="modified residue" description="4-aspartylphosphate" evidence="2">
    <location>
        <position position="52"/>
    </location>
</feature>
<dbReference type="SUPFAM" id="SSF52172">
    <property type="entry name" value="CheY-like"/>
    <property type="match status" value="1"/>
</dbReference>
<protein>
    <recommendedName>
        <fullName evidence="3">Response regulatory domain-containing protein</fullName>
    </recommendedName>
</protein>
<dbReference type="Gene3D" id="3.40.50.2300">
    <property type="match status" value="1"/>
</dbReference>
<evidence type="ECO:0000313" key="4">
    <source>
        <dbReference type="EMBL" id="GCE19160.1"/>
    </source>
</evidence>
<evidence type="ECO:0000256" key="2">
    <source>
        <dbReference type="PROSITE-ProRule" id="PRU00169"/>
    </source>
</evidence>
<feature type="domain" description="Response regulatory" evidence="3">
    <location>
        <begin position="4"/>
        <end position="117"/>
    </location>
</feature>
<evidence type="ECO:0000256" key="1">
    <source>
        <dbReference type="ARBA" id="ARBA00022553"/>
    </source>
</evidence>
<dbReference type="SMART" id="SM00448">
    <property type="entry name" value="REC"/>
    <property type="match status" value="1"/>
</dbReference>
<dbReference type="OrthoDB" id="9793549at2"/>
<accession>A0A402AJC8</accession>
<dbReference type="InterPro" id="IPR001789">
    <property type="entry name" value="Sig_transdc_resp-reg_receiver"/>
</dbReference>
<evidence type="ECO:0000313" key="5">
    <source>
        <dbReference type="Proteomes" id="UP000287188"/>
    </source>
</evidence>
<dbReference type="GO" id="GO:0000160">
    <property type="term" value="P:phosphorelay signal transduction system"/>
    <property type="evidence" value="ECO:0007669"/>
    <property type="project" value="InterPro"/>
</dbReference>
<dbReference type="Pfam" id="PF00072">
    <property type="entry name" value="Response_reg"/>
    <property type="match status" value="1"/>
</dbReference>
<comment type="caution">
    <text evidence="4">The sequence shown here is derived from an EMBL/GenBank/DDBJ whole genome shotgun (WGS) entry which is preliminary data.</text>
</comment>
<dbReference type="EMBL" id="BIFS01000001">
    <property type="protein sequence ID" value="GCE19160.1"/>
    <property type="molecule type" value="Genomic_DNA"/>
</dbReference>
<dbReference type="PANTHER" id="PTHR44591">
    <property type="entry name" value="STRESS RESPONSE REGULATOR PROTEIN 1"/>
    <property type="match status" value="1"/>
</dbReference>
<sequence length="125" mass="13561">MAHHILVVDDDEGIVEVVQIVLEGEGYIVRTATNREDLKNLADNLPDLILLDVLLSGDDGRDICRQLKSDEATSHIPVIMLSAHSDASKVADAGGADDFLEKPFDVDVLIAIVAKYLSPSQSMHI</sequence>
<keyword evidence="1 2" id="KW-0597">Phosphoprotein</keyword>
<dbReference type="PANTHER" id="PTHR44591:SF3">
    <property type="entry name" value="RESPONSE REGULATORY DOMAIN-CONTAINING PROTEIN"/>
    <property type="match status" value="1"/>
</dbReference>
<dbReference type="InterPro" id="IPR011006">
    <property type="entry name" value="CheY-like_superfamily"/>
</dbReference>